<evidence type="ECO:0000313" key="1">
    <source>
        <dbReference type="EMBL" id="JAP61708.1"/>
    </source>
</evidence>
<accession>A0A0V0J7E3</accession>
<feature type="non-terminal residue" evidence="1">
    <location>
        <position position="1"/>
    </location>
</feature>
<dbReference type="AlphaFoldDB" id="A0A0V0J7E3"/>
<proteinExistence type="predicted"/>
<name>A0A0V0J7E3_SCHSO</name>
<gene>
    <name evidence="1" type="ORF">TR114623</name>
</gene>
<organism evidence="1">
    <name type="scientific">Schistocephalus solidus</name>
    <name type="common">Tapeworm</name>
    <dbReference type="NCBI Taxonomy" id="70667"/>
    <lineage>
        <taxon>Eukaryota</taxon>
        <taxon>Metazoa</taxon>
        <taxon>Spiralia</taxon>
        <taxon>Lophotrochozoa</taxon>
        <taxon>Platyhelminthes</taxon>
        <taxon>Cestoda</taxon>
        <taxon>Eucestoda</taxon>
        <taxon>Diphyllobothriidea</taxon>
        <taxon>Diphyllobothriidae</taxon>
        <taxon>Schistocephalus</taxon>
    </lineage>
</organism>
<protein>
    <submittedName>
        <fullName evidence="1">Uncharacterized protein</fullName>
    </submittedName>
</protein>
<dbReference type="EMBL" id="GEEE01001517">
    <property type="protein sequence ID" value="JAP61708.1"/>
    <property type="molecule type" value="Transcribed_RNA"/>
</dbReference>
<reference evidence="1" key="1">
    <citation type="submission" date="2016-01" db="EMBL/GenBank/DDBJ databases">
        <title>Reference transcriptome for the parasite Schistocephalus solidus: insights into the molecular evolution of parasitism.</title>
        <authorList>
            <person name="Hebert F.O."/>
            <person name="Grambauer S."/>
            <person name="Barber I."/>
            <person name="Landry C.R."/>
            <person name="Aubin-Horth N."/>
        </authorList>
    </citation>
    <scope>NUCLEOTIDE SEQUENCE</scope>
</reference>
<sequence>PLHLCVGVDELDTSGSIQPAHFVPDYKAMKHEDSSLRWLWAFQLPEGGKSFDPDFLRASGNWSFLVPPFCKPPNDVLPVRNHRDGLVYALRPLMSILMLPSSKMVPAAVTKVRLF</sequence>